<accession>A0A450SFH6</accession>
<dbReference type="Pfam" id="PF09084">
    <property type="entry name" value="NMT1"/>
    <property type="match status" value="1"/>
</dbReference>
<evidence type="ECO:0000259" key="1">
    <source>
        <dbReference type="Pfam" id="PF09084"/>
    </source>
</evidence>
<dbReference type="PANTHER" id="PTHR30024">
    <property type="entry name" value="ALIPHATIC SULFONATES-BINDING PROTEIN-RELATED"/>
    <property type="match status" value="1"/>
</dbReference>
<sequence>MKKLPFIVGVLALVIIAFYVIQPDDKAASQSLRVAISPYQDLAMLTAHEHLGLEAKYKIDLEVVTLAWENVIPSLASAGHTVDIGFGSLIEFLTKYENINSDATDPLVYVYPAYVFKGGGFISFNSDVPNLDDELPPKAGRLRDFFSYRIGAQKNSMYDMMLFSLLKDAGLNLNQAKIIDTTMGDGILAAQAGSLDAAAAGLTQRNEALERGGRVVVTMDKHGFADLTGIICKKSTLDKRREDIEKFIRIWFESVDYVYKDIDKNSRIPLEYLSRASSTQYTVETYKRALEAEYLPRSVGEAKQMMISNEGDFSIGRISNNVIGYLVSQNIVKNAPPIPVPIAMEP</sequence>
<proteinExistence type="predicted"/>
<gene>
    <name evidence="2" type="ORF">BECKDK2373C_GA0170839_103224</name>
</gene>
<evidence type="ECO:0000313" key="2">
    <source>
        <dbReference type="EMBL" id="VFJ51598.1"/>
    </source>
</evidence>
<dbReference type="SUPFAM" id="SSF53850">
    <property type="entry name" value="Periplasmic binding protein-like II"/>
    <property type="match status" value="1"/>
</dbReference>
<dbReference type="AlphaFoldDB" id="A0A450SFH6"/>
<name>A0A450SFH6_9GAMM</name>
<dbReference type="InterPro" id="IPR015168">
    <property type="entry name" value="SsuA/THI5"/>
</dbReference>
<dbReference type="Gene3D" id="3.40.190.10">
    <property type="entry name" value="Periplasmic binding protein-like II"/>
    <property type="match status" value="1"/>
</dbReference>
<reference evidence="2" key="1">
    <citation type="submission" date="2019-02" db="EMBL/GenBank/DDBJ databases">
        <authorList>
            <person name="Gruber-Vodicka R. H."/>
            <person name="Seah K. B. B."/>
        </authorList>
    </citation>
    <scope>NUCLEOTIDE SEQUENCE</scope>
    <source>
        <strain evidence="2">BECK_DK161</strain>
    </source>
</reference>
<organism evidence="2">
    <name type="scientific">Candidatus Kentrum sp. DK</name>
    <dbReference type="NCBI Taxonomy" id="2126562"/>
    <lineage>
        <taxon>Bacteria</taxon>
        <taxon>Pseudomonadati</taxon>
        <taxon>Pseudomonadota</taxon>
        <taxon>Gammaproteobacteria</taxon>
        <taxon>Candidatus Kentrum</taxon>
    </lineage>
</organism>
<feature type="domain" description="SsuA/THI5-like" evidence="1">
    <location>
        <begin position="142"/>
        <end position="261"/>
    </location>
</feature>
<protein>
    <submittedName>
        <fullName evidence="2">ABC-type nitrate/sulfonate/bicarbonate transport system, substrate-binding protein</fullName>
    </submittedName>
</protein>
<dbReference type="EMBL" id="CAADEY010000032">
    <property type="protein sequence ID" value="VFJ51598.1"/>
    <property type="molecule type" value="Genomic_DNA"/>
</dbReference>